<feature type="domain" description="AAA+ ATPase" evidence="2">
    <location>
        <begin position="157"/>
        <end position="299"/>
    </location>
</feature>
<reference evidence="4" key="1">
    <citation type="journal article" date="2019" name="Int. J. Syst. Evol. Microbiol.">
        <title>The Global Catalogue of Microorganisms (GCM) 10K type strain sequencing project: providing services to taxonomists for standard genome sequencing and annotation.</title>
        <authorList>
            <consortium name="The Broad Institute Genomics Platform"/>
            <consortium name="The Broad Institute Genome Sequencing Center for Infectious Disease"/>
            <person name="Wu L."/>
            <person name="Ma J."/>
        </authorList>
    </citation>
    <scope>NUCLEOTIDE SEQUENCE [LARGE SCALE GENOMIC DNA]</scope>
    <source>
        <strain evidence="4">CGMCC 4.7152</strain>
    </source>
</reference>
<dbReference type="SUPFAM" id="SSF52540">
    <property type="entry name" value="P-loop containing nucleoside triphosphate hydrolases"/>
    <property type="match status" value="1"/>
</dbReference>
<dbReference type="InterPro" id="IPR003593">
    <property type="entry name" value="AAA+_ATPase"/>
</dbReference>
<dbReference type="SMART" id="SM00382">
    <property type="entry name" value="AAA"/>
    <property type="match status" value="1"/>
</dbReference>
<dbReference type="InterPro" id="IPR027417">
    <property type="entry name" value="P-loop_NTPase"/>
</dbReference>
<name>A0ABV9WAJ1_9ACTN</name>
<dbReference type="PANTHER" id="PTHR42759">
    <property type="entry name" value="MOXR FAMILY PROTEIN"/>
    <property type="match status" value="1"/>
</dbReference>
<comment type="caution">
    <text evidence="3">The sequence shown here is derived from an EMBL/GenBank/DDBJ whole genome shotgun (WGS) entry which is preliminary data.</text>
</comment>
<dbReference type="RefSeq" id="WP_380124312.1">
    <property type="nucleotide sequence ID" value="NZ_JBHSIU010000065.1"/>
</dbReference>
<sequence length="389" mass="40852">MTTPTPSPATPPTAATAPSGASAADPGTEPTGNRPGYLYRKVALYLVEHPDEFHQPGAIKTALGVPSSGAVSEVLKKMTAAGHATHQRDPHHRFRITQAGIDAAGALPPAAPRPAGSGGGARPGRRGPVTRPNGEHYFPRRLAGATDVDVLHRLRDKRIPVLLYGPPGTGKTAMVEASFPDLLTITGTGDTVVEDFLGNFIPLPDGGYEFVYGPLVQAMRQGRALLIDDATLIPPKVLAVLYPAMDGRRVIHIPGYRNERVEAVDGFYVIAGHNPGVHGAILTEALASRFDVHIEVTTDWDLAKHLGVPAAAIAAAQTINADLDAGKVTWAPQLRELLGFSKVRKTLSLPAAVANLAGRAPEDDRAAVIAALSTAFGTTVTALTLGKQR</sequence>
<dbReference type="Pfam" id="PF07728">
    <property type="entry name" value="AAA_5"/>
    <property type="match status" value="1"/>
</dbReference>
<evidence type="ECO:0000313" key="4">
    <source>
        <dbReference type="Proteomes" id="UP001595912"/>
    </source>
</evidence>
<dbReference type="Gene3D" id="3.40.50.300">
    <property type="entry name" value="P-loop containing nucleotide triphosphate hydrolases"/>
    <property type="match status" value="1"/>
</dbReference>
<feature type="compositionally biased region" description="Pro residues" evidence="1">
    <location>
        <begin position="1"/>
        <end position="11"/>
    </location>
</feature>
<dbReference type="EMBL" id="JBHSIU010000065">
    <property type="protein sequence ID" value="MFC5004427.1"/>
    <property type="molecule type" value="Genomic_DNA"/>
</dbReference>
<dbReference type="InterPro" id="IPR011704">
    <property type="entry name" value="ATPase_dyneun-rel_AAA"/>
</dbReference>
<feature type="region of interest" description="Disordered" evidence="1">
    <location>
        <begin position="105"/>
        <end position="137"/>
    </location>
</feature>
<dbReference type="PANTHER" id="PTHR42759:SF1">
    <property type="entry name" value="MAGNESIUM-CHELATASE SUBUNIT CHLD"/>
    <property type="match status" value="1"/>
</dbReference>
<gene>
    <name evidence="3" type="ORF">ACFPIJ_42200</name>
</gene>
<organism evidence="3 4">
    <name type="scientific">Dactylosporangium cerinum</name>
    <dbReference type="NCBI Taxonomy" id="1434730"/>
    <lineage>
        <taxon>Bacteria</taxon>
        <taxon>Bacillati</taxon>
        <taxon>Actinomycetota</taxon>
        <taxon>Actinomycetes</taxon>
        <taxon>Micromonosporales</taxon>
        <taxon>Micromonosporaceae</taxon>
        <taxon>Dactylosporangium</taxon>
    </lineage>
</organism>
<feature type="compositionally biased region" description="Low complexity" evidence="1">
    <location>
        <begin position="12"/>
        <end position="28"/>
    </location>
</feature>
<feature type="region of interest" description="Disordered" evidence="1">
    <location>
        <begin position="1"/>
        <end position="35"/>
    </location>
</feature>
<dbReference type="CDD" id="cd00009">
    <property type="entry name" value="AAA"/>
    <property type="match status" value="1"/>
</dbReference>
<accession>A0ABV9WAJ1</accession>
<evidence type="ECO:0000256" key="1">
    <source>
        <dbReference type="SAM" id="MobiDB-lite"/>
    </source>
</evidence>
<dbReference type="InterPro" id="IPR050764">
    <property type="entry name" value="CbbQ/NirQ/NorQ/GpvN"/>
</dbReference>
<evidence type="ECO:0000313" key="3">
    <source>
        <dbReference type="EMBL" id="MFC5004427.1"/>
    </source>
</evidence>
<keyword evidence="4" id="KW-1185">Reference proteome</keyword>
<protein>
    <submittedName>
        <fullName evidence="3">AAA family ATPase</fullName>
    </submittedName>
</protein>
<proteinExistence type="predicted"/>
<dbReference type="Proteomes" id="UP001595912">
    <property type="component" value="Unassembled WGS sequence"/>
</dbReference>
<evidence type="ECO:0000259" key="2">
    <source>
        <dbReference type="SMART" id="SM00382"/>
    </source>
</evidence>